<dbReference type="OrthoDB" id="3538210at2"/>
<evidence type="ECO:0008006" key="4">
    <source>
        <dbReference type="Google" id="ProtNLM"/>
    </source>
</evidence>
<sequence length="384" mass="40787">MKHDELDSVINALKPAMVDRLADAAYERHSDAALIRAGASTVSPHLLRKRRPVRRLAFATGATAVVAATAVLAAGTLSGGRQGTHDGGVTGRNGAIDTRAFLLASADTAARQPATHGTCWYNRTRMWENVPIPMGKDVSKARARVNAGKSSAQMLEALTASSAEQWACTLPGGTGMRFRGHSPLDIQVRFPAKKNEAAWRAAGSPPLMVNGGTTASKPSTVTYDKGSHLVNPDIGSHEIEWRSVPKLPATRSGLESLLRRLWQEDRKGGANGYRAPADFGEYVFVSAWDLFMAPTTPGTRAALYRILADSPSVHVTGQIKDREGRSGAAITAQGVRLVVDPATAQLLDFEQLPSGAGGAKGSANGYFAFERQGWVKRIGALPAS</sequence>
<protein>
    <recommendedName>
        <fullName evidence="4">CU044_5270 family protein</fullName>
    </recommendedName>
</protein>
<dbReference type="EMBL" id="VFOZ01000001">
    <property type="protein sequence ID" value="TQL96281.1"/>
    <property type="molecule type" value="Genomic_DNA"/>
</dbReference>
<keyword evidence="3" id="KW-1185">Reference proteome</keyword>
<feature type="transmembrane region" description="Helical" evidence="1">
    <location>
        <begin position="56"/>
        <end position="77"/>
    </location>
</feature>
<comment type="caution">
    <text evidence="2">The sequence shown here is derived from an EMBL/GenBank/DDBJ whole genome shotgun (WGS) entry which is preliminary data.</text>
</comment>
<organism evidence="2 3">
    <name type="scientific">Actinoallomurus bryophytorum</name>
    <dbReference type="NCBI Taxonomy" id="1490222"/>
    <lineage>
        <taxon>Bacteria</taxon>
        <taxon>Bacillati</taxon>
        <taxon>Actinomycetota</taxon>
        <taxon>Actinomycetes</taxon>
        <taxon>Streptosporangiales</taxon>
        <taxon>Thermomonosporaceae</taxon>
        <taxon>Actinoallomurus</taxon>
    </lineage>
</organism>
<reference evidence="2 3" key="1">
    <citation type="submission" date="2019-06" db="EMBL/GenBank/DDBJ databases">
        <title>Sequencing the genomes of 1000 actinobacteria strains.</title>
        <authorList>
            <person name="Klenk H.-P."/>
        </authorList>
    </citation>
    <scope>NUCLEOTIDE SEQUENCE [LARGE SCALE GENOMIC DNA]</scope>
    <source>
        <strain evidence="2 3">DSM 102200</strain>
    </source>
</reference>
<keyword evidence="1" id="KW-0472">Membrane</keyword>
<name>A0A543CGQ4_9ACTN</name>
<proteinExistence type="predicted"/>
<dbReference type="RefSeq" id="WP_141955155.1">
    <property type="nucleotide sequence ID" value="NZ_VFOZ01000001.1"/>
</dbReference>
<evidence type="ECO:0000313" key="2">
    <source>
        <dbReference type="EMBL" id="TQL96281.1"/>
    </source>
</evidence>
<keyword evidence="1" id="KW-0812">Transmembrane</keyword>
<keyword evidence="1" id="KW-1133">Transmembrane helix</keyword>
<gene>
    <name evidence="2" type="ORF">FB559_1807</name>
</gene>
<dbReference type="Proteomes" id="UP000316096">
    <property type="component" value="Unassembled WGS sequence"/>
</dbReference>
<accession>A0A543CGQ4</accession>
<dbReference type="AlphaFoldDB" id="A0A543CGQ4"/>
<evidence type="ECO:0000256" key="1">
    <source>
        <dbReference type="SAM" id="Phobius"/>
    </source>
</evidence>
<evidence type="ECO:0000313" key="3">
    <source>
        <dbReference type="Proteomes" id="UP000316096"/>
    </source>
</evidence>